<dbReference type="Proteomes" id="UP000774935">
    <property type="component" value="Unassembled WGS sequence"/>
</dbReference>
<evidence type="ECO:0000256" key="1">
    <source>
        <dbReference type="SAM" id="SignalP"/>
    </source>
</evidence>
<sequence length="243" mass="27513">MKKYLLFTAIAGVFSITACTLPRMALESSFQQEAEELPIEGRKFYKPNGKFSIGSYQVADVKRGWRNSSRSSLFIYENVEASQRYQLSVQDSAGQKWYIYAAADLQKKSLNVDGWKFKLAPNLEYYASYFTSPESHAWRFITADPGHPMDREDFMGQLSNGETTFTVKPVYNFEGSNLPVSEIIGYEFLLENEAQAAVQVLNGAKVWMKPELTPDTRMVLASAMASLLLYEKLNETVENGELN</sequence>
<dbReference type="PROSITE" id="PS51257">
    <property type="entry name" value="PROKAR_LIPOPROTEIN"/>
    <property type="match status" value="1"/>
</dbReference>
<dbReference type="EMBL" id="JAHWXQ010000001">
    <property type="protein sequence ID" value="MBW3364662.1"/>
    <property type="molecule type" value="Genomic_DNA"/>
</dbReference>
<feature type="chain" id="PRO_5047528233" evidence="1">
    <location>
        <begin position="26"/>
        <end position="243"/>
    </location>
</feature>
<keyword evidence="1" id="KW-0732">Signal</keyword>
<proteinExistence type="predicted"/>
<gene>
    <name evidence="2" type="ORF">KYK27_06385</name>
</gene>
<comment type="caution">
    <text evidence="2">The sequence shown here is derived from an EMBL/GenBank/DDBJ whole genome shotgun (WGS) entry which is preliminary data.</text>
</comment>
<evidence type="ECO:0000313" key="3">
    <source>
        <dbReference type="Proteomes" id="UP000774935"/>
    </source>
</evidence>
<protein>
    <submittedName>
        <fullName evidence="2">Uncharacterized protein</fullName>
    </submittedName>
</protein>
<name>A0ABS6X9I5_9BACT</name>
<feature type="signal peptide" evidence="1">
    <location>
        <begin position="1"/>
        <end position="25"/>
    </location>
</feature>
<organism evidence="2 3">
    <name type="scientific">Pontibacter populi</name>
    <dbReference type="NCBI Taxonomy" id="890055"/>
    <lineage>
        <taxon>Bacteria</taxon>
        <taxon>Pseudomonadati</taxon>
        <taxon>Bacteroidota</taxon>
        <taxon>Cytophagia</taxon>
        <taxon>Cytophagales</taxon>
        <taxon>Hymenobacteraceae</taxon>
        <taxon>Pontibacter</taxon>
    </lineage>
</organism>
<keyword evidence="3" id="KW-1185">Reference proteome</keyword>
<evidence type="ECO:0000313" key="2">
    <source>
        <dbReference type="EMBL" id="MBW3364662.1"/>
    </source>
</evidence>
<reference evidence="2 3" key="1">
    <citation type="submission" date="2021-07" db="EMBL/GenBank/DDBJ databases">
        <authorList>
            <person name="Kim M.K."/>
        </authorList>
    </citation>
    <scope>NUCLEOTIDE SEQUENCE [LARGE SCALE GENOMIC DNA]</scope>
    <source>
        <strain evidence="2 3">HLY7-15</strain>
    </source>
</reference>
<accession>A0ABS6X9I5</accession>
<dbReference type="RefSeq" id="WP_199109131.1">
    <property type="nucleotide sequence ID" value="NZ_JAHWXQ010000001.1"/>
</dbReference>